<gene>
    <name evidence="3" type="ORF">A2161_06635</name>
</gene>
<dbReference type="Pfam" id="PF17148">
    <property type="entry name" value="DUF5117"/>
    <property type="match status" value="1"/>
</dbReference>
<evidence type="ECO:0000313" key="3">
    <source>
        <dbReference type="EMBL" id="OGL44981.1"/>
    </source>
</evidence>
<dbReference type="PANTHER" id="PTHR38478:SF1">
    <property type="entry name" value="ZINC DEPENDENT METALLOPROTEASE DOMAIN LIPOPROTEIN"/>
    <property type="match status" value="1"/>
</dbReference>
<evidence type="ECO:0008006" key="5">
    <source>
        <dbReference type="Google" id="ProtNLM"/>
    </source>
</evidence>
<dbReference type="EMBL" id="MGDD01000198">
    <property type="protein sequence ID" value="OGL44981.1"/>
    <property type="molecule type" value="Genomic_DNA"/>
</dbReference>
<proteinExistence type="predicted"/>
<dbReference type="Pfam" id="PF16313">
    <property type="entry name" value="DUF4953"/>
    <property type="match status" value="1"/>
</dbReference>
<feature type="domain" description="EcxA zinc-binding" evidence="1">
    <location>
        <begin position="329"/>
        <end position="659"/>
    </location>
</feature>
<feature type="domain" description="DUF5117" evidence="2">
    <location>
        <begin position="1"/>
        <end position="158"/>
    </location>
</feature>
<dbReference type="CDD" id="cd04276">
    <property type="entry name" value="ZnMc_MMP_like_2"/>
    <property type="match status" value="1"/>
</dbReference>
<accession>A0A1F7RU66</accession>
<evidence type="ECO:0000259" key="1">
    <source>
        <dbReference type="Pfam" id="PF16313"/>
    </source>
</evidence>
<protein>
    <recommendedName>
        <fullName evidence="5">EcxA zinc-binding domain-containing protein</fullName>
    </recommendedName>
</protein>
<sequence>MYKAISKGVSDSVLASVKIESKPHPERKSYLIDPGKIFLQDMDMVGYSLKERAQESYSFDEGNSYFGKLQAFPKNTELETVISFKSDSPKNFSAQVADARNMILRYHYSIALLEDTGYVPRIADDRVGHFLTQYYDVTSWDTETPYIRYINRWHLEKKYPARKISPPKDPIVFWLENTIPEKFRDSVRKGLLAWNIAFEQAGFKDAIEVKQQPDDADWDPADIRYNTVRWIVVPEAGYAVGPSRTNPFTGQIYDADIRVAADIIRYLYSEFDLYVDPLATGKSSPQLIFPGTLANIPYGCSYSEGLTQEAAFGFNLQASRGAMEMHSADSEKYIQDYITDLIIHEAGHTLGLRHNFKSSSGIDAKLLNDKTYTKKHGITGSVMDYTPVNLALPGEKQGDYWQAVPGPYDIWAIQYAYTPFDAESPDQEIPQLKKIAARVSEPELTYGTDEDAFGYSTRSIDPKTNQWDLGDDPLLFAKNRIQLTKELWQRMEEKFSKPGEGYQKLRKVFNSGFRKYYLSALIATKYIGGIYHHRDHIGDPGNRLPFIPVPAAEQREALKFLETEFFSSNSFLFNPGFLNKLAPDRFWDFEGNIFNVDRIDFPIHENILNVQTRPLQRLYDSILLARLQDLELRYDKNEEPFTMLELFTGLRNSIWSEIYEHKKIDSFRRNLQRAHLGILINIMESPAGQFPHDSVALARADLVNIQSGIEKFLANEKPDTITKVHLEEIKAKISETFKAKILK</sequence>
<dbReference type="SUPFAM" id="SSF55486">
    <property type="entry name" value="Metalloproteases ('zincins'), catalytic domain"/>
    <property type="match status" value="1"/>
</dbReference>
<dbReference type="Proteomes" id="UP000179266">
    <property type="component" value="Unassembled WGS sequence"/>
</dbReference>
<dbReference type="InterPro" id="IPR032534">
    <property type="entry name" value="EcxA_zinc-bd"/>
</dbReference>
<dbReference type="InterPro" id="IPR024079">
    <property type="entry name" value="MetalloPept_cat_dom_sf"/>
</dbReference>
<dbReference type="InterPro" id="IPR034032">
    <property type="entry name" value="Zn_MMP-like_bac"/>
</dbReference>
<organism evidence="3 4">
    <name type="scientific">Candidatus Schekmanbacteria bacterium RBG_13_48_7</name>
    <dbReference type="NCBI Taxonomy" id="1817878"/>
    <lineage>
        <taxon>Bacteria</taxon>
        <taxon>Candidatus Schekmaniibacteriota</taxon>
    </lineage>
</organism>
<dbReference type="AlphaFoldDB" id="A0A1F7RU66"/>
<dbReference type="Gene3D" id="3.40.390.10">
    <property type="entry name" value="Collagenase (Catalytic Domain)"/>
    <property type="match status" value="1"/>
</dbReference>
<evidence type="ECO:0000259" key="2">
    <source>
        <dbReference type="Pfam" id="PF17148"/>
    </source>
</evidence>
<dbReference type="PANTHER" id="PTHR38478">
    <property type="entry name" value="PEPTIDASE M1A AND M12B"/>
    <property type="match status" value="1"/>
</dbReference>
<comment type="caution">
    <text evidence="3">The sequence shown here is derived from an EMBL/GenBank/DDBJ whole genome shotgun (WGS) entry which is preliminary data.</text>
</comment>
<dbReference type="InterPro" id="IPR033413">
    <property type="entry name" value="DUF5117"/>
</dbReference>
<dbReference type="GO" id="GO:0008237">
    <property type="term" value="F:metallopeptidase activity"/>
    <property type="evidence" value="ECO:0007669"/>
    <property type="project" value="InterPro"/>
</dbReference>
<evidence type="ECO:0000313" key="4">
    <source>
        <dbReference type="Proteomes" id="UP000179266"/>
    </source>
</evidence>
<name>A0A1F7RU66_9BACT</name>
<reference evidence="3 4" key="1">
    <citation type="journal article" date="2016" name="Nat. Commun.">
        <title>Thousands of microbial genomes shed light on interconnected biogeochemical processes in an aquifer system.</title>
        <authorList>
            <person name="Anantharaman K."/>
            <person name="Brown C.T."/>
            <person name="Hug L.A."/>
            <person name="Sharon I."/>
            <person name="Castelle C.J."/>
            <person name="Probst A.J."/>
            <person name="Thomas B.C."/>
            <person name="Singh A."/>
            <person name="Wilkins M.J."/>
            <person name="Karaoz U."/>
            <person name="Brodie E.L."/>
            <person name="Williams K.H."/>
            <person name="Hubbard S.S."/>
            <person name="Banfield J.F."/>
        </authorList>
    </citation>
    <scope>NUCLEOTIDE SEQUENCE [LARGE SCALE GENOMIC DNA]</scope>
</reference>